<reference evidence="2 3" key="1">
    <citation type="submission" date="2020-07" db="EMBL/GenBank/DDBJ databases">
        <title>Draft genome sequence of four isobutane-metabolizing strains capable of cometabolically degrading diverse ether contaminants.</title>
        <authorList>
            <person name="Chen W."/>
            <person name="Faulkner N."/>
            <person name="Smith C."/>
            <person name="Hyman M."/>
        </authorList>
    </citation>
    <scope>NUCLEOTIDE SEQUENCE [LARGE SCALE GENOMIC DNA]</scope>
    <source>
        <strain evidence="2 3">2A</strain>
    </source>
</reference>
<dbReference type="InterPro" id="IPR011009">
    <property type="entry name" value="Kinase-like_dom_sf"/>
</dbReference>
<evidence type="ECO:0000313" key="3">
    <source>
        <dbReference type="Proteomes" id="UP000515498"/>
    </source>
</evidence>
<dbReference type="Gene3D" id="3.90.1200.10">
    <property type="match status" value="1"/>
</dbReference>
<evidence type="ECO:0000313" key="2">
    <source>
        <dbReference type="EMBL" id="QNJ93947.1"/>
    </source>
</evidence>
<organism evidence="2 3">
    <name type="scientific">Mycolicibacterium fluoranthenivorans</name>
    <dbReference type="NCBI Taxonomy" id="258505"/>
    <lineage>
        <taxon>Bacteria</taxon>
        <taxon>Bacillati</taxon>
        <taxon>Actinomycetota</taxon>
        <taxon>Actinomycetes</taxon>
        <taxon>Mycobacteriales</taxon>
        <taxon>Mycobacteriaceae</taxon>
        <taxon>Mycolicibacterium</taxon>
    </lineage>
</organism>
<dbReference type="Proteomes" id="UP000515498">
    <property type="component" value="Chromosome"/>
</dbReference>
<dbReference type="InterPro" id="IPR002575">
    <property type="entry name" value="Aminoglycoside_PTrfase"/>
</dbReference>
<sequence>MVDDRGAVGVDAERISRWLTTLGIRFAAPLRFQRIGLGQSNLTYRVIDTAGHSWVLRRPPLGQLLNSAHDVAREARIMAALANTDVPVPRILGVTADSEFSAAPLVLMEFVDGLVIDNMEVAEALTPQQRRQIALSLPHTLATIHAVDLSAAGLRDLASHKPYAQRQLKRWAAQWQSSNTRKFPELDDLTGRLLAAAPEHRETCLVHGDFHLRNVIASRETGAVTATLDWELATLGDPLADVGTMLAYWPEPGETTGDAFAPSTLQGFPDRAEMARLYLDETGRDPTALQFWHALGLWKLAIIAEGVMRRAMDEPDNKAAAGTPTIEEIDSLVRRGHQIADSQST</sequence>
<protein>
    <submittedName>
        <fullName evidence="2">Phosphotransferase family protein</fullName>
    </submittedName>
</protein>
<dbReference type="InterPro" id="IPR052898">
    <property type="entry name" value="ACAD10-like"/>
</dbReference>
<dbReference type="InterPro" id="IPR041726">
    <property type="entry name" value="ACAD10_11_N"/>
</dbReference>
<keyword evidence="2" id="KW-0808">Transferase</keyword>
<dbReference type="Gene3D" id="3.30.200.20">
    <property type="entry name" value="Phosphorylase Kinase, domain 1"/>
    <property type="match status" value="1"/>
</dbReference>
<dbReference type="CDD" id="cd05154">
    <property type="entry name" value="ACAD10_11_N-like"/>
    <property type="match status" value="1"/>
</dbReference>
<feature type="domain" description="Aminoglycoside phosphotransferase" evidence="1">
    <location>
        <begin position="32"/>
        <end position="274"/>
    </location>
</feature>
<dbReference type="Pfam" id="PF01636">
    <property type="entry name" value="APH"/>
    <property type="match status" value="1"/>
</dbReference>
<name>A0A7G8PHY1_9MYCO</name>
<dbReference type="EMBL" id="CP059894">
    <property type="protein sequence ID" value="QNJ93947.1"/>
    <property type="molecule type" value="Genomic_DNA"/>
</dbReference>
<dbReference type="PANTHER" id="PTHR47829:SF1">
    <property type="entry name" value="HAD FAMILY PHOSPHATASE"/>
    <property type="match status" value="1"/>
</dbReference>
<dbReference type="SUPFAM" id="SSF56112">
    <property type="entry name" value="Protein kinase-like (PK-like)"/>
    <property type="match status" value="1"/>
</dbReference>
<dbReference type="PANTHER" id="PTHR47829">
    <property type="entry name" value="HYDROLASE, PUTATIVE (AFU_ORTHOLOGUE AFUA_1G12880)-RELATED"/>
    <property type="match status" value="1"/>
</dbReference>
<dbReference type="GO" id="GO:0016740">
    <property type="term" value="F:transferase activity"/>
    <property type="evidence" value="ECO:0007669"/>
    <property type="project" value="UniProtKB-KW"/>
</dbReference>
<accession>A0A7G8PHY1</accession>
<dbReference type="KEGG" id="mflu:HZU40_06515"/>
<gene>
    <name evidence="2" type="ORF">HZU40_06515</name>
</gene>
<dbReference type="AlphaFoldDB" id="A0A7G8PHY1"/>
<evidence type="ECO:0000259" key="1">
    <source>
        <dbReference type="Pfam" id="PF01636"/>
    </source>
</evidence>
<dbReference type="RefSeq" id="WP_187097931.1">
    <property type="nucleotide sequence ID" value="NZ_CP059894.1"/>
</dbReference>
<proteinExistence type="predicted"/>